<keyword evidence="1" id="KW-1133">Transmembrane helix</keyword>
<proteinExistence type="predicted"/>
<dbReference type="EMBL" id="JACHJH010000004">
    <property type="protein sequence ID" value="MBB4894017.1"/>
    <property type="molecule type" value="Genomic_DNA"/>
</dbReference>
<accession>A0A7W7PL80</accession>
<protein>
    <submittedName>
        <fullName evidence="2">Uncharacterized protein</fullName>
    </submittedName>
</protein>
<dbReference type="Pfam" id="PF19136">
    <property type="entry name" value="DUF5819"/>
    <property type="match status" value="1"/>
</dbReference>
<dbReference type="InterPro" id="IPR043857">
    <property type="entry name" value="DUF5819"/>
</dbReference>
<keyword evidence="3" id="KW-1185">Reference proteome</keyword>
<dbReference type="Proteomes" id="UP000556084">
    <property type="component" value="Unassembled WGS sequence"/>
</dbReference>
<comment type="caution">
    <text evidence="2">The sequence shown here is derived from an EMBL/GenBank/DDBJ whole genome shotgun (WGS) entry which is preliminary data.</text>
</comment>
<keyword evidence="1" id="KW-0472">Membrane</keyword>
<gene>
    <name evidence="2" type="ORF">FHS39_003051</name>
</gene>
<evidence type="ECO:0000256" key="1">
    <source>
        <dbReference type="SAM" id="Phobius"/>
    </source>
</evidence>
<dbReference type="RefSeq" id="WP_184349865.1">
    <property type="nucleotide sequence ID" value="NZ_JACHJH010000004.1"/>
</dbReference>
<dbReference type="AlphaFoldDB" id="A0A7W7PL80"/>
<feature type="transmembrane region" description="Helical" evidence="1">
    <location>
        <begin position="20"/>
        <end position="46"/>
    </location>
</feature>
<keyword evidence="1" id="KW-0812">Transmembrane</keyword>
<reference evidence="2 3" key="1">
    <citation type="submission" date="2020-08" db="EMBL/GenBank/DDBJ databases">
        <title>Genomic Encyclopedia of Type Strains, Phase III (KMG-III): the genomes of soil and plant-associated and newly described type strains.</title>
        <authorList>
            <person name="Whitman W."/>
        </authorList>
    </citation>
    <scope>NUCLEOTIDE SEQUENCE [LARGE SCALE GENOMIC DNA]</scope>
    <source>
        <strain evidence="2 3">CECT 3266</strain>
    </source>
</reference>
<sequence>METDDGHDRTGERAAAELSFPARLAIAVGATVVAFATAVHLVMMFLHVAPTNTISKQHAAAVDGYVYPEFEQNWKFFAPNPLQQNVAVQARAELRGPDGRTTTTPWTDLSAQDGAAIRHNPLPSHTRQNELRRAWDFYTSTHDTAEHPIGLRGNLSEQYVRRIVAARLVAAHDGQPLLRVQVRSVTTLIAPPPWSDEKVDTKPGYRLLGWWTVTGADLPEANNR</sequence>
<evidence type="ECO:0000313" key="3">
    <source>
        <dbReference type="Proteomes" id="UP000556084"/>
    </source>
</evidence>
<evidence type="ECO:0000313" key="2">
    <source>
        <dbReference type="EMBL" id="MBB4894017.1"/>
    </source>
</evidence>
<organism evidence="2 3">
    <name type="scientific">Streptomyces olivoverticillatus</name>
    <dbReference type="NCBI Taxonomy" id="66427"/>
    <lineage>
        <taxon>Bacteria</taxon>
        <taxon>Bacillati</taxon>
        <taxon>Actinomycetota</taxon>
        <taxon>Actinomycetes</taxon>
        <taxon>Kitasatosporales</taxon>
        <taxon>Streptomycetaceae</taxon>
        <taxon>Streptomyces</taxon>
    </lineage>
</organism>
<name>A0A7W7PL80_9ACTN</name>